<dbReference type="GO" id="GO:0046513">
    <property type="term" value="P:ceramide biosynthetic process"/>
    <property type="evidence" value="ECO:0000318"/>
    <property type="project" value="GO_Central"/>
</dbReference>
<dbReference type="PANTHER" id="PTHR12393">
    <property type="entry name" value="SPHINGOMYELIN PHOSPHODIESTERASE RELATED"/>
    <property type="match status" value="1"/>
</dbReference>
<dbReference type="GO" id="GO:0071944">
    <property type="term" value="C:cell periphery"/>
    <property type="evidence" value="ECO:0000318"/>
    <property type="project" value="GO_Central"/>
</dbReference>
<dbReference type="Proteomes" id="UP000006906">
    <property type="component" value="Chromosome 17"/>
</dbReference>
<feature type="region of interest" description="Disordered" evidence="1">
    <location>
        <begin position="421"/>
        <end position="456"/>
    </location>
</feature>
<dbReference type="Gramene" id="PNW69959">
    <property type="protein sequence ID" value="PNW69959"/>
    <property type="gene ID" value="CHLRE_17g699776v5"/>
</dbReference>
<organism evidence="2 3">
    <name type="scientific">Chlamydomonas reinhardtii</name>
    <name type="common">Chlamydomonas smithii</name>
    <dbReference type="NCBI Taxonomy" id="3055"/>
    <lineage>
        <taxon>Eukaryota</taxon>
        <taxon>Viridiplantae</taxon>
        <taxon>Chlorophyta</taxon>
        <taxon>core chlorophytes</taxon>
        <taxon>Chlorophyceae</taxon>
        <taxon>CS clade</taxon>
        <taxon>Chlamydomonadales</taxon>
        <taxon>Chlamydomonadaceae</taxon>
        <taxon>Chlamydomonas</taxon>
    </lineage>
</organism>
<evidence type="ECO:0000313" key="2">
    <source>
        <dbReference type="EMBL" id="PNW69959.1"/>
    </source>
</evidence>
<dbReference type="GO" id="GO:0004620">
    <property type="term" value="F:phospholipase activity"/>
    <property type="evidence" value="ECO:0000318"/>
    <property type="project" value="GO_Central"/>
</dbReference>
<dbReference type="EMBL" id="CM008978">
    <property type="protein sequence ID" value="PNW69959.1"/>
    <property type="molecule type" value="Genomic_DNA"/>
</dbReference>
<evidence type="ECO:0000256" key="1">
    <source>
        <dbReference type="SAM" id="MobiDB-lite"/>
    </source>
</evidence>
<dbReference type="AlphaFoldDB" id="A0A2K3CNU3"/>
<name>A0A2K3CNU3_CHLRE</name>
<sequence length="456" mass="49429">MDENEFDAVVDVAAAACRGDMLQWLETHAGLYNAASRQGGDQWRHYINEELAAAAARSGHVSLLRLLLARLPQPSAGSGASRWSRLLRDVALGCPLPVPRRELAPASGGSCWSRDRRSREGNAWVYNRGFGYNWAAARPDYEQRLRYLVEEKGAEALPAEVAVAAAAASDVAALRFLLEECGMRLPDTCVSGAAQCGQDAVLEYLRGRGQVPSYSLDGRTLDRGAAPVGVLAAAALVAAHNAEDGACRPTQERGFWSRVVVRAASDGADIATLRYLHEKLGAEVHAAAVHRPGGLPGAARVGAGLDGSYSENHWEWLRAAFLASPVPPHATAASTAERFDAAIASDLEAANIVGRWWKVAKSRHKEAEKDKAEEWEEEVKEEEERERMHGVMEVRAVVAGDLERRFWGWVAAEGWKRAVADAQAEYGDESEEDSESTGSDDGDDDSDYLDPDSPRS</sequence>
<protein>
    <submittedName>
        <fullName evidence="2">Uncharacterized protein</fullName>
    </submittedName>
</protein>
<dbReference type="RefSeq" id="XP_042914353.1">
    <property type="nucleotide sequence ID" value="XM_043071894.1"/>
</dbReference>
<feature type="compositionally biased region" description="Acidic residues" evidence="1">
    <location>
        <begin position="426"/>
        <end position="450"/>
    </location>
</feature>
<dbReference type="ExpressionAtlas" id="A0A2K3CNU3">
    <property type="expression patterns" value="differential"/>
</dbReference>
<dbReference type="PANTHER" id="PTHR12393:SF6">
    <property type="entry name" value="SPHINGOMYELIN PHOSPHODIESTERASE 2"/>
    <property type="match status" value="1"/>
</dbReference>
<dbReference type="GO" id="GO:0016020">
    <property type="term" value="C:membrane"/>
    <property type="evidence" value="ECO:0000318"/>
    <property type="project" value="GO_Central"/>
</dbReference>
<dbReference type="GeneID" id="5717323"/>
<accession>A0A2K3CNU3</accession>
<dbReference type="GO" id="GO:0005783">
    <property type="term" value="C:endoplasmic reticulum"/>
    <property type="evidence" value="ECO:0000318"/>
    <property type="project" value="GO_Central"/>
</dbReference>
<reference evidence="2 3" key="1">
    <citation type="journal article" date="2007" name="Science">
        <title>The Chlamydomonas genome reveals the evolution of key animal and plant functions.</title>
        <authorList>
            <person name="Merchant S.S."/>
            <person name="Prochnik S.E."/>
            <person name="Vallon O."/>
            <person name="Harris E.H."/>
            <person name="Karpowicz S.J."/>
            <person name="Witman G.B."/>
            <person name="Terry A."/>
            <person name="Salamov A."/>
            <person name="Fritz-Laylin L.K."/>
            <person name="Marechal-Drouard L."/>
            <person name="Marshall W.F."/>
            <person name="Qu L.H."/>
            <person name="Nelson D.R."/>
            <person name="Sanderfoot A.A."/>
            <person name="Spalding M.H."/>
            <person name="Kapitonov V.V."/>
            <person name="Ren Q."/>
            <person name="Ferris P."/>
            <person name="Lindquist E."/>
            <person name="Shapiro H."/>
            <person name="Lucas S.M."/>
            <person name="Grimwood J."/>
            <person name="Schmutz J."/>
            <person name="Cardol P."/>
            <person name="Cerutti H."/>
            <person name="Chanfreau G."/>
            <person name="Chen C.L."/>
            <person name="Cognat V."/>
            <person name="Croft M.T."/>
            <person name="Dent R."/>
            <person name="Dutcher S."/>
            <person name="Fernandez E."/>
            <person name="Fukuzawa H."/>
            <person name="Gonzalez-Ballester D."/>
            <person name="Gonzalez-Halphen D."/>
            <person name="Hallmann A."/>
            <person name="Hanikenne M."/>
            <person name="Hippler M."/>
            <person name="Inwood W."/>
            <person name="Jabbari K."/>
            <person name="Kalanon M."/>
            <person name="Kuras R."/>
            <person name="Lefebvre P.A."/>
            <person name="Lemaire S.D."/>
            <person name="Lobanov A.V."/>
            <person name="Lohr M."/>
            <person name="Manuell A."/>
            <person name="Meier I."/>
            <person name="Mets L."/>
            <person name="Mittag M."/>
            <person name="Mittelmeier T."/>
            <person name="Moroney J.V."/>
            <person name="Moseley J."/>
            <person name="Napoli C."/>
            <person name="Nedelcu A.M."/>
            <person name="Niyogi K."/>
            <person name="Novoselov S.V."/>
            <person name="Paulsen I.T."/>
            <person name="Pazour G."/>
            <person name="Purton S."/>
            <person name="Ral J.P."/>
            <person name="Riano-Pachon D.M."/>
            <person name="Riekhof W."/>
            <person name="Rymarquis L."/>
            <person name="Schroda M."/>
            <person name="Stern D."/>
            <person name="Umen J."/>
            <person name="Willows R."/>
            <person name="Wilson N."/>
            <person name="Zimmer S.L."/>
            <person name="Allmer J."/>
            <person name="Balk J."/>
            <person name="Bisova K."/>
            <person name="Chen C.J."/>
            <person name="Elias M."/>
            <person name="Gendler K."/>
            <person name="Hauser C."/>
            <person name="Lamb M.R."/>
            <person name="Ledford H."/>
            <person name="Long J.C."/>
            <person name="Minagawa J."/>
            <person name="Page M.D."/>
            <person name="Pan J."/>
            <person name="Pootakham W."/>
            <person name="Roje S."/>
            <person name="Rose A."/>
            <person name="Stahlberg E."/>
            <person name="Terauchi A.M."/>
            <person name="Yang P."/>
            <person name="Ball S."/>
            <person name="Bowler C."/>
            <person name="Dieckmann C.L."/>
            <person name="Gladyshev V.N."/>
            <person name="Green P."/>
            <person name="Jorgensen R."/>
            <person name="Mayfield S."/>
            <person name="Mueller-Roeber B."/>
            <person name="Rajamani S."/>
            <person name="Sayre R.T."/>
            <person name="Brokstein P."/>
            <person name="Dubchak I."/>
            <person name="Goodstein D."/>
            <person name="Hornick L."/>
            <person name="Huang Y.W."/>
            <person name="Jhaveri J."/>
            <person name="Luo Y."/>
            <person name="Martinez D."/>
            <person name="Ngau W.C."/>
            <person name="Otillar B."/>
            <person name="Poliakov A."/>
            <person name="Porter A."/>
            <person name="Szajkowski L."/>
            <person name="Werner G."/>
            <person name="Zhou K."/>
            <person name="Grigoriev I.V."/>
            <person name="Rokhsar D.S."/>
            <person name="Grossman A.R."/>
        </authorList>
    </citation>
    <scope>NUCLEOTIDE SEQUENCE [LARGE SCALE GENOMIC DNA]</scope>
    <source>
        <strain evidence="3">CC-503</strain>
    </source>
</reference>
<dbReference type="GO" id="GO:0030149">
    <property type="term" value="P:sphingolipid catabolic process"/>
    <property type="evidence" value="ECO:0000318"/>
    <property type="project" value="GO_Central"/>
</dbReference>
<dbReference type="KEGG" id="cre:CHLRE_17g699776v5"/>
<proteinExistence type="predicted"/>
<evidence type="ECO:0000313" key="3">
    <source>
        <dbReference type="Proteomes" id="UP000006906"/>
    </source>
</evidence>
<gene>
    <name evidence="2" type="ORF">CHLRE_17g699776v5</name>
</gene>
<dbReference type="InParanoid" id="A0A2K3CNU3"/>
<keyword evidence="3" id="KW-1185">Reference proteome</keyword>